<dbReference type="RefSeq" id="WP_208046634.1">
    <property type="nucleotide sequence ID" value="NZ_JAGDYL010000025.1"/>
</dbReference>
<comment type="caution">
    <text evidence="2">The sequence shown here is derived from an EMBL/GenBank/DDBJ whole genome shotgun (WGS) entry which is preliminary data.</text>
</comment>
<proteinExistence type="predicted"/>
<keyword evidence="1" id="KW-0472">Membrane</keyword>
<name>A0A939S054_9MICO</name>
<sequence length="283" mass="28920">MVAWREARPRSPPGTWRLLAPALLGWACAAVAVLAPGRGSALAVTAAVVGTCAFALGGLKSSLRGFARMIAVSCAVLVLLGVVVEAGHRVRSDAVFAAAAESGEPVAFETTLDAFPESEAPGPLASSSWSDLSRPSPGTVGRGWASAVVHVENGALPVVLWFDGERSTPDAAWAPGASLAVAGTAVRLEAGSSAAYGVRVENVDRTAPRGVLGRATAEFGYAASELRSGLRSAAERVPGAELVPGFAVGDTALVDERLELQLRDSSLLHLLAVSGDIASFRGE</sequence>
<feature type="transmembrane region" description="Helical" evidence="1">
    <location>
        <begin position="41"/>
        <end position="59"/>
    </location>
</feature>
<keyword evidence="1" id="KW-1133">Transmembrane helix</keyword>
<evidence type="ECO:0000256" key="1">
    <source>
        <dbReference type="SAM" id="Phobius"/>
    </source>
</evidence>
<reference evidence="2" key="1">
    <citation type="submission" date="2021-03" db="EMBL/GenBank/DDBJ databases">
        <title>Leucobacter chromiisoli sp. nov., isolated from chromium-containing soil of chemical plant.</title>
        <authorList>
            <person name="Xu Z."/>
        </authorList>
    </citation>
    <scope>NUCLEOTIDE SEQUENCE</scope>
    <source>
        <strain evidence="2">A2</strain>
    </source>
</reference>
<organism evidence="2 3">
    <name type="scientific">Leucobacter ruminantium</name>
    <dbReference type="NCBI Taxonomy" id="1289170"/>
    <lineage>
        <taxon>Bacteria</taxon>
        <taxon>Bacillati</taxon>
        <taxon>Actinomycetota</taxon>
        <taxon>Actinomycetes</taxon>
        <taxon>Micrococcales</taxon>
        <taxon>Microbacteriaceae</taxon>
        <taxon>Leucobacter</taxon>
    </lineage>
</organism>
<dbReference type="AlphaFoldDB" id="A0A939S054"/>
<evidence type="ECO:0008006" key="4">
    <source>
        <dbReference type="Google" id="ProtNLM"/>
    </source>
</evidence>
<gene>
    <name evidence="2" type="ORF">J4H91_12720</name>
</gene>
<dbReference type="Proteomes" id="UP000664398">
    <property type="component" value="Unassembled WGS sequence"/>
</dbReference>
<feature type="transmembrane region" description="Helical" evidence="1">
    <location>
        <begin position="18"/>
        <end position="35"/>
    </location>
</feature>
<keyword evidence="1" id="KW-0812">Transmembrane</keyword>
<dbReference type="EMBL" id="JAGDYL010000025">
    <property type="protein sequence ID" value="MBO1806169.1"/>
    <property type="molecule type" value="Genomic_DNA"/>
</dbReference>
<keyword evidence="3" id="KW-1185">Reference proteome</keyword>
<evidence type="ECO:0000313" key="2">
    <source>
        <dbReference type="EMBL" id="MBO1806169.1"/>
    </source>
</evidence>
<evidence type="ECO:0000313" key="3">
    <source>
        <dbReference type="Proteomes" id="UP000664398"/>
    </source>
</evidence>
<accession>A0A939S054</accession>
<protein>
    <recommendedName>
        <fullName evidence="4">DUF4131 domain-containing protein</fullName>
    </recommendedName>
</protein>
<feature type="transmembrane region" description="Helical" evidence="1">
    <location>
        <begin position="66"/>
        <end position="84"/>
    </location>
</feature>